<keyword evidence="1" id="KW-0472">Membrane</keyword>
<accession>A0AAD9FUH1</accession>
<proteinExistence type="predicted"/>
<keyword evidence="1" id="KW-0812">Transmembrane</keyword>
<gene>
    <name evidence="2" type="ORF">DB88DRAFT_481526</name>
</gene>
<comment type="caution">
    <text evidence="2">The sequence shown here is derived from an EMBL/GenBank/DDBJ whole genome shotgun (WGS) entry which is preliminary data.</text>
</comment>
<name>A0AAD9FUH1_PAPLA</name>
<dbReference type="Proteomes" id="UP001182556">
    <property type="component" value="Unassembled WGS sequence"/>
</dbReference>
<sequence length="337" mass="37814">MSLLDALSAYKSLLTLLVVIFGPSLLPRLLVYLTQRRHRPPTLQPPTPTPPLPLYAQALLTIHTVYLLLQLFHPPYDIFSNPAIPIFAPNAIVREALSRKVPRDPLPIQELLLSRLQKYDNRLNYARFGHAPLSDCVWCETTEDYALYSLPSALSAYLSEALLLGVLSLRIVGGRAAPLRADQWRTTFGWTISLTCIGECLVRYLYDLNPANGDCLHLSSKLHILRTILRLLLPLTYVFLPLAPPRPQLAALVPSLVQAQNSLRLLGLTRTAIKRDPRFRRTSTMVGEEQARQMAQARADPDVHEAIALSGIDQEAVRQGAGKWVRDGWQSLIRVEE</sequence>
<feature type="transmembrane region" description="Helical" evidence="1">
    <location>
        <begin position="12"/>
        <end position="31"/>
    </location>
</feature>
<keyword evidence="1" id="KW-1133">Transmembrane helix</keyword>
<evidence type="ECO:0000256" key="1">
    <source>
        <dbReference type="SAM" id="Phobius"/>
    </source>
</evidence>
<evidence type="ECO:0000313" key="2">
    <source>
        <dbReference type="EMBL" id="KAK1926351.1"/>
    </source>
</evidence>
<dbReference type="EMBL" id="JAODAN010000002">
    <property type="protein sequence ID" value="KAK1926351.1"/>
    <property type="molecule type" value="Genomic_DNA"/>
</dbReference>
<dbReference type="PANTHER" id="PTHR39470:SF1">
    <property type="entry name" value="CHORISMATE SYNTHASE PROTEIN"/>
    <property type="match status" value="1"/>
</dbReference>
<organism evidence="2 3">
    <name type="scientific">Papiliotrema laurentii</name>
    <name type="common">Cryptococcus laurentii</name>
    <dbReference type="NCBI Taxonomy" id="5418"/>
    <lineage>
        <taxon>Eukaryota</taxon>
        <taxon>Fungi</taxon>
        <taxon>Dikarya</taxon>
        <taxon>Basidiomycota</taxon>
        <taxon>Agaricomycotina</taxon>
        <taxon>Tremellomycetes</taxon>
        <taxon>Tremellales</taxon>
        <taxon>Rhynchogastremaceae</taxon>
        <taxon>Papiliotrema</taxon>
    </lineage>
</organism>
<reference evidence="2" key="1">
    <citation type="submission" date="2023-02" db="EMBL/GenBank/DDBJ databases">
        <title>Identification and recombinant expression of a fungal hydrolase from Papiliotrema laurentii that hydrolyzes apple cutin and clears colloidal polyester polyurethane.</title>
        <authorList>
            <consortium name="DOE Joint Genome Institute"/>
            <person name="Roman V.A."/>
            <person name="Bojanowski C."/>
            <person name="Crable B.R."/>
            <person name="Wagner D.N."/>
            <person name="Hung C.S."/>
            <person name="Nadeau L.J."/>
            <person name="Schratz L."/>
            <person name="Haridas S."/>
            <person name="Pangilinan J."/>
            <person name="Lipzen A."/>
            <person name="Na H."/>
            <person name="Yan M."/>
            <person name="Ng V."/>
            <person name="Grigoriev I.V."/>
            <person name="Spatafora J.W."/>
            <person name="Barlow D."/>
            <person name="Biffinger J."/>
            <person name="Kelley-Loughnane N."/>
            <person name="Varaljay V.A."/>
            <person name="Crookes-Goodson W.J."/>
        </authorList>
    </citation>
    <scope>NUCLEOTIDE SEQUENCE</scope>
    <source>
        <strain evidence="2">5307AH</strain>
    </source>
</reference>
<dbReference type="AlphaFoldDB" id="A0AAD9FUH1"/>
<dbReference type="PANTHER" id="PTHR39470">
    <property type="entry name" value="CHROMOSOME 10, WHOLE GENOME SHOTGUN SEQUENCE"/>
    <property type="match status" value="1"/>
</dbReference>
<evidence type="ECO:0000313" key="3">
    <source>
        <dbReference type="Proteomes" id="UP001182556"/>
    </source>
</evidence>
<protein>
    <submittedName>
        <fullName evidence="2">Uncharacterized protein</fullName>
    </submittedName>
</protein>
<keyword evidence="3" id="KW-1185">Reference proteome</keyword>